<feature type="compositionally biased region" description="Basic and acidic residues" evidence="1">
    <location>
        <begin position="72"/>
        <end position="89"/>
    </location>
</feature>
<protein>
    <submittedName>
        <fullName evidence="2">Uncharacterized protein</fullName>
    </submittedName>
</protein>
<dbReference type="Proteomes" id="UP000054408">
    <property type="component" value="Unassembled WGS sequence"/>
</dbReference>
<accession>A0A0L0DG01</accession>
<feature type="region of interest" description="Disordered" evidence="1">
    <location>
        <begin position="1"/>
        <end position="89"/>
    </location>
</feature>
<organism evidence="2 3">
    <name type="scientific">Thecamonas trahens ATCC 50062</name>
    <dbReference type="NCBI Taxonomy" id="461836"/>
    <lineage>
        <taxon>Eukaryota</taxon>
        <taxon>Apusozoa</taxon>
        <taxon>Apusomonadida</taxon>
        <taxon>Apusomonadidae</taxon>
        <taxon>Thecamonas</taxon>
    </lineage>
</organism>
<evidence type="ECO:0000313" key="2">
    <source>
        <dbReference type="EMBL" id="KNC50268.1"/>
    </source>
</evidence>
<feature type="region of interest" description="Disordered" evidence="1">
    <location>
        <begin position="105"/>
        <end position="150"/>
    </location>
</feature>
<feature type="compositionally biased region" description="Gly residues" evidence="1">
    <location>
        <begin position="61"/>
        <end position="71"/>
    </location>
</feature>
<feature type="compositionally biased region" description="Basic residues" evidence="1">
    <location>
        <begin position="1"/>
        <end position="11"/>
    </location>
</feature>
<proteinExistence type="predicted"/>
<feature type="compositionally biased region" description="Basic and acidic residues" evidence="1">
    <location>
        <begin position="112"/>
        <end position="135"/>
    </location>
</feature>
<dbReference type="AlphaFoldDB" id="A0A0L0DG01"/>
<feature type="region of interest" description="Disordered" evidence="1">
    <location>
        <begin position="285"/>
        <end position="330"/>
    </location>
</feature>
<dbReference type="GeneID" id="25565584"/>
<gene>
    <name evidence="2" type="ORF">AMSG_06427</name>
</gene>
<keyword evidence="3" id="KW-1185">Reference proteome</keyword>
<evidence type="ECO:0000313" key="3">
    <source>
        <dbReference type="Proteomes" id="UP000054408"/>
    </source>
</evidence>
<dbReference type="RefSeq" id="XP_013757095.1">
    <property type="nucleotide sequence ID" value="XM_013901641.1"/>
</dbReference>
<name>A0A0L0DG01_THETB</name>
<reference evidence="2 3" key="1">
    <citation type="submission" date="2010-05" db="EMBL/GenBank/DDBJ databases">
        <title>The Genome Sequence of Thecamonas trahens ATCC 50062.</title>
        <authorList>
            <consortium name="The Broad Institute Genome Sequencing Platform"/>
            <person name="Russ C."/>
            <person name="Cuomo C."/>
            <person name="Shea T."/>
            <person name="Young S.K."/>
            <person name="Zeng Q."/>
            <person name="Koehrsen M."/>
            <person name="Haas B."/>
            <person name="Borodovsky M."/>
            <person name="Guigo R."/>
            <person name="Alvarado L."/>
            <person name="Berlin A."/>
            <person name="Bochicchio J."/>
            <person name="Borenstein D."/>
            <person name="Chapman S."/>
            <person name="Chen Z."/>
            <person name="Freedman E."/>
            <person name="Gellesch M."/>
            <person name="Goldberg J."/>
            <person name="Griggs A."/>
            <person name="Gujja S."/>
            <person name="Heilman E."/>
            <person name="Heiman D."/>
            <person name="Hepburn T."/>
            <person name="Howarth C."/>
            <person name="Jen D."/>
            <person name="Larson L."/>
            <person name="Mehta T."/>
            <person name="Park D."/>
            <person name="Pearson M."/>
            <person name="Roberts A."/>
            <person name="Saif S."/>
            <person name="Shenoy N."/>
            <person name="Sisk P."/>
            <person name="Stolte C."/>
            <person name="Sykes S."/>
            <person name="Thomson T."/>
            <person name="Walk T."/>
            <person name="White J."/>
            <person name="Yandava C."/>
            <person name="Burger G."/>
            <person name="Gray M.W."/>
            <person name="Holland P.W.H."/>
            <person name="King N."/>
            <person name="Lang F.B.F."/>
            <person name="Roger A.J."/>
            <person name="Ruiz-Trillo I."/>
            <person name="Lander E."/>
            <person name="Nusbaum C."/>
        </authorList>
    </citation>
    <scope>NUCLEOTIDE SEQUENCE [LARGE SCALE GENOMIC DNA]</scope>
    <source>
        <strain evidence="2 3">ATCC 50062</strain>
    </source>
</reference>
<dbReference type="EMBL" id="GL349460">
    <property type="protein sequence ID" value="KNC50268.1"/>
    <property type="molecule type" value="Genomic_DNA"/>
</dbReference>
<evidence type="ECO:0000256" key="1">
    <source>
        <dbReference type="SAM" id="MobiDB-lite"/>
    </source>
</evidence>
<sequence>MGRLAKHRKLKKFDLYKSARKGPTPPSQREEEQLPRSLRNLMRAQREHNGGGSTTRTDSDGGAGKARGGKGGKGDKDNGKGGKGGKDDAYSRENLFYAAFKAATKRKQKTKAYFDKKKAEKAAEAQARAEKDAQVAEKASARRNKYRKAEEKALEQAEAEAASVLRGTNEADLQLSAREEAEVAELEELNEARRQLVHGPDKDFDDFVDDVAFGEHAQTVPKLNIPTKWKTRVSEARESEDSAVHRNVAIVNSALGAASEERMTQRQARKRRRAAEALRIATHNETQAARAAMESEESARAAKRAKRERSRAAKKAAKASRKVAPEHVRSQVQAQYRMMRQLQAQRRALGQ</sequence>
<feature type="compositionally biased region" description="Basic residues" evidence="1">
    <location>
        <begin position="301"/>
        <end position="321"/>
    </location>
</feature>